<dbReference type="EMBL" id="JAVDXO010000008">
    <property type="protein sequence ID" value="MDR7307947.1"/>
    <property type="molecule type" value="Genomic_DNA"/>
</dbReference>
<keyword evidence="2" id="KW-1185">Reference proteome</keyword>
<accession>A0ABU1ZQX5</accession>
<protein>
    <submittedName>
        <fullName evidence="1">Uncharacterized protein</fullName>
    </submittedName>
</protein>
<sequence length="187" mass="20898">MNTETNTTESADTGLPMAEFMNLLSADGGAEYERDYWEHRECQYLKEQIDLRNGSLGTSARIQIPAQFVGREAASRHFKLMEFTRYSLRHVFTEKEMVIILNTTCDTVWEWRPGRSSVAGMVADDNGIEHPNLLPKDSLLYGLLVKLSNLTPAQNLALVDVCEGVWRALSGGPLGEMCDKLGMPLAE</sequence>
<name>A0ABU1ZQX5_9BURK</name>
<dbReference type="Proteomes" id="UP001268089">
    <property type="component" value="Unassembled WGS sequence"/>
</dbReference>
<comment type="caution">
    <text evidence="1">The sequence shown here is derived from an EMBL/GenBank/DDBJ whole genome shotgun (WGS) entry which is preliminary data.</text>
</comment>
<gene>
    <name evidence="1" type="ORF">J2X15_003252</name>
</gene>
<evidence type="ECO:0000313" key="2">
    <source>
        <dbReference type="Proteomes" id="UP001268089"/>
    </source>
</evidence>
<dbReference type="RefSeq" id="WP_310344597.1">
    <property type="nucleotide sequence ID" value="NZ_JAVDXO010000008.1"/>
</dbReference>
<proteinExistence type="predicted"/>
<organism evidence="1 2">
    <name type="scientific">Rhodoferax saidenbachensis</name>
    <dbReference type="NCBI Taxonomy" id="1484693"/>
    <lineage>
        <taxon>Bacteria</taxon>
        <taxon>Pseudomonadati</taxon>
        <taxon>Pseudomonadota</taxon>
        <taxon>Betaproteobacteria</taxon>
        <taxon>Burkholderiales</taxon>
        <taxon>Comamonadaceae</taxon>
        <taxon>Rhodoferax</taxon>
    </lineage>
</organism>
<evidence type="ECO:0000313" key="1">
    <source>
        <dbReference type="EMBL" id="MDR7307947.1"/>
    </source>
</evidence>
<reference evidence="1 2" key="1">
    <citation type="submission" date="2023-07" db="EMBL/GenBank/DDBJ databases">
        <title>Sorghum-associated microbial communities from plants grown in Nebraska, USA.</title>
        <authorList>
            <person name="Schachtman D."/>
        </authorList>
    </citation>
    <scope>NUCLEOTIDE SEQUENCE [LARGE SCALE GENOMIC DNA]</scope>
    <source>
        <strain evidence="1 2">BE308</strain>
    </source>
</reference>